<name>A0A0F8YAE2_9ZZZZ</name>
<proteinExistence type="predicted"/>
<evidence type="ECO:0000313" key="1">
    <source>
        <dbReference type="EMBL" id="KKK70665.1"/>
    </source>
</evidence>
<accession>A0A0F8YAE2</accession>
<comment type="caution">
    <text evidence="1">The sequence shown here is derived from an EMBL/GenBank/DDBJ whole genome shotgun (WGS) entry which is preliminary data.</text>
</comment>
<gene>
    <name evidence="1" type="ORF">LCGC14_2921690</name>
</gene>
<feature type="non-terminal residue" evidence="1">
    <location>
        <position position="305"/>
    </location>
</feature>
<protein>
    <submittedName>
        <fullName evidence="1">Uncharacterized protein</fullName>
    </submittedName>
</protein>
<dbReference type="EMBL" id="LAZR01058083">
    <property type="protein sequence ID" value="KKK70665.1"/>
    <property type="molecule type" value="Genomic_DNA"/>
</dbReference>
<sequence>MVVFGTPKRTSAISLARYAEIINYTDYAFFGFSDPGNDNYACREIWTQPQRDNIQFHLSEAQSEIEKVIGYPLMPKWFAGEVHPFGCNILTKKTNVIALGIKATDDVDLASVVNLVPDPATVTIATALTSTDGIKVYYPDTEIEISPSDMEFSAGSLVISIPKGRLMKYELRDNPVTGRLSSTGSNYQTTVDVKRHYNDASAQIVAVWPHGCNLTCSSTGCSRYTEAACGTIVDAEIGEISFQFATYSAGSWTTTRRICCRGNPKKLEISYQAGTEELESIAEMAIIRLAHSKMPSAPCGCDVIH</sequence>
<organism evidence="1">
    <name type="scientific">marine sediment metagenome</name>
    <dbReference type="NCBI Taxonomy" id="412755"/>
    <lineage>
        <taxon>unclassified sequences</taxon>
        <taxon>metagenomes</taxon>
        <taxon>ecological metagenomes</taxon>
    </lineage>
</organism>
<dbReference type="AlphaFoldDB" id="A0A0F8YAE2"/>
<reference evidence="1" key="1">
    <citation type="journal article" date="2015" name="Nature">
        <title>Complex archaea that bridge the gap between prokaryotes and eukaryotes.</title>
        <authorList>
            <person name="Spang A."/>
            <person name="Saw J.H."/>
            <person name="Jorgensen S.L."/>
            <person name="Zaremba-Niedzwiedzka K."/>
            <person name="Martijn J."/>
            <person name="Lind A.E."/>
            <person name="van Eijk R."/>
            <person name="Schleper C."/>
            <person name="Guy L."/>
            <person name="Ettema T.J."/>
        </authorList>
    </citation>
    <scope>NUCLEOTIDE SEQUENCE</scope>
</reference>